<dbReference type="PANTHER" id="PTHR46345">
    <property type="entry name" value="INVERTED FORMIN-2"/>
    <property type="match status" value="1"/>
</dbReference>
<feature type="compositionally biased region" description="Pro residues" evidence="1">
    <location>
        <begin position="857"/>
        <end position="918"/>
    </location>
</feature>
<dbReference type="InterPro" id="IPR001202">
    <property type="entry name" value="WW_dom"/>
</dbReference>
<reference evidence="5" key="1">
    <citation type="journal article" date="2023" name="Commun. Biol.">
        <title>Genome analysis of Parmales, the sister group of diatoms, reveals the evolutionary specialization of diatoms from phago-mixotrophs to photoautotrophs.</title>
        <authorList>
            <person name="Ban H."/>
            <person name="Sato S."/>
            <person name="Yoshikawa S."/>
            <person name="Yamada K."/>
            <person name="Nakamura Y."/>
            <person name="Ichinomiya M."/>
            <person name="Sato N."/>
            <person name="Blanc-Mathieu R."/>
            <person name="Endo H."/>
            <person name="Kuwata A."/>
            <person name="Ogata H."/>
        </authorList>
    </citation>
    <scope>NUCLEOTIDE SEQUENCE [LARGE SCALE GENOMIC DNA]</scope>
    <source>
        <strain evidence="5">NIES 3699</strain>
    </source>
</reference>
<feature type="region of interest" description="Disordered" evidence="1">
    <location>
        <begin position="287"/>
        <end position="323"/>
    </location>
</feature>
<feature type="domain" description="WW" evidence="3">
    <location>
        <begin position="915"/>
        <end position="947"/>
    </location>
</feature>
<name>A0A9W7BEJ7_9STRA</name>
<dbReference type="EMBL" id="BRXX01000041">
    <property type="protein sequence ID" value="GMH84715.1"/>
    <property type="molecule type" value="Genomic_DNA"/>
</dbReference>
<feature type="compositionally biased region" description="Low complexity" evidence="1">
    <location>
        <begin position="714"/>
        <end position="735"/>
    </location>
</feature>
<feature type="compositionally biased region" description="Low complexity" evidence="1">
    <location>
        <begin position="306"/>
        <end position="323"/>
    </location>
</feature>
<dbReference type="SUPFAM" id="SSF51045">
    <property type="entry name" value="WW domain"/>
    <property type="match status" value="1"/>
</dbReference>
<feature type="region of interest" description="Disordered" evidence="1">
    <location>
        <begin position="833"/>
        <end position="923"/>
    </location>
</feature>
<evidence type="ECO:0000313" key="5">
    <source>
        <dbReference type="Proteomes" id="UP001165160"/>
    </source>
</evidence>
<dbReference type="AlphaFoldDB" id="A0A9W7BEJ7"/>
<dbReference type="Gene3D" id="2.20.70.10">
    <property type="match status" value="1"/>
</dbReference>
<evidence type="ECO:0000259" key="3">
    <source>
        <dbReference type="PROSITE" id="PS50020"/>
    </source>
</evidence>
<comment type="caution">
    <text evidence="4">The sequence shown here is derived from an EMBL/GenBank/DDBJ whole genome shotgun (WGS) entry which is preliminary data.</text>
</comment>
<organism evidence="4 5">
    <name type="scientific">Triparma verrucosa</name>
    <dbReference type="NCBI Taxonomy" id="1606542"/>
    <lineage>
        <taxon>Eukaryota</taxon>
        <taxon>Sar</taxon>
        <taxon>Stramenopiles</taxon>
        <taxon>Ochrophyta</taxon>
        <taxon>Bolidophyceae</taxon>
        <taxon>Parmales</taxon>
        <taxon>Triparmaceae</taxon>
        <taxon>Triparma</taxon>
    </lineage>
</organism>
<keyword evidence="5" id="KW-1185">Reference proteome</keyword>
<sequence>MIRLVLLMSILLTANAACGPGSYCASEWLGGANRCSDCPTGYYCPGQSDGSQDCWGEGDSGDNAPKIQCPARTSSPEGADECLLDNPSPIIVSGMCSSQSSYNGFYQAMSKTASDRAYYKNDYGRYIYFDPTCDGSGVSANRWIADSNEPSTTAVNDLDGDGTCSYTGRISSTSMTPPTGTNTWRILCDGSWTDVPITIKSSITLSGSSTGTCYVSGNCFGTGSTSVSSYGCSNAGIDTSTDCYDKCAEYRFNVETCSSSTNNGVSSVGRCSCSGSNSEWEGEFECSSSSATVEPTEPSSNDDNDSGNGNDNDNNNNNDGNSGKCSPFPITDLSENICDQLKGKCGKNFWAEVDMEGGKYQCSGCSRKSIVYVEIPEEEVEEAASADDLSASGPIFGIYAALAIMFKVGSMLVEWATPGKKDKDDSDEPKGLVQKAKALILTSILIKPKKEGEQKTVYDLGEIPYPVSALTCRLWWLKGTGMITEETNKPMTLKYYFHNNHQLTSLFKGDPLIMSTGLRRREFLFGLITTFAISLVFGSGNFGMSIDNSCSYDCLDPNSCRESSSSSTGNDGTGEVSMDWKASLLATICGKLISMGGMQAYIDALHKLRISDGRISKYKSWALSGGIELSWLAILLICQKIEKEATKDSNVDPGTKSSLYMNVAIAAIAAENVSSVGSLIATWFFGVGVWKSLPNVWTGSIEVVSDKRVRSDDSTSSSGGISLGLGKSSSTSPSSQTMDRSGNAAPQKPPPGFCYKLWCPCCAVLTHEGCTFNFWLASFFWWCGFTVCCWTPKTRAGGASSNVERGMSFEDIYGKEEEGTVNVNNVAVLDLRNLSPPQSTKPPPALNPMRSMTPQVVAPPPPQVVAPPPPQVIAPPPPQVIAPPPPQVISPPPPAAIAPPPPPAAIAPPPTPPPPQVPSPWSATYDVGQGQYYYANSETGAVQWEKP</sequence>
<evidence type="ECO:0000256" key="2">
    <source>
        <dbReference type="SAM" id="SignalP"/>
    </source>
</evidence>
<dbReference type="PROSITE" id="PS50020">
    <property type="entry name" value="WW_DOMAIN_2"/>
    <property type="match status" value="1"/>
</dbReference>
<dbReference type="PANTHER" id="PTHR46345:SF8">
    <property type="entry name" value="FORMIN 3, ISOFORM B"/>
    <property type="match status" value="1"/>
</dbReference>
<proteinExistence type="predicted"/>
<accession>A0A9W7BEJ7</accession>
<gene>
    <name evidence="4" type="ORF">TrVE_jg5244</name>
</gene>
<feature type="chain" id="PRO_5040951435" description="WW domain-containing protein" evidence="2">
    <location>
        <begin position="17"/>
        <end position="947"/>
    </location>
</feature>
<dbReference type="CDD" id="cd00201">
    <property type="entry name" value="WW"/>
    <property type="match status" value="1"/>
</dbReference>
<feature type="region of interest" description="Disordered" evidence="1">
    <location>
        <begin position="710"/>
        <end position="744"/>
    </location>
</feature>
<dbReference type="InterPro" id="IPR036020">
    <property type="entry name" value="WW_dom_sf"/>
</dbReference>
<dbReference type="Proteomes" id="UP001165160">
    <property type="component" value="Unassembled WGS sequence"/>
</dbReference>
<protein>
    <recommendedName>
        <fullName evidence="3">WW domain-containing protein</fullName>
    </recommendedName>
</protein>
<evidence type="ECO:0000313" key="4">
    <source>
        <dbReference type="EMBL" id="GMH84715.1"/>
    </source>
</evidence>
<feature type="signal peptide" evidence="2">
    <location>
        <begin position="1"/>
        <end position="16"/>
    </location>
</feature>
<keyword evidence="2" id="KW-0732">Signal</keyword>
<dbReference type="Pfam" id="PF00397">
    <property type="entry name" value="WW"/>
    <property type="match status" value="1"/>
</dbReference>
<evidence type="ECO:0000256" key="1">
    <source>
        <dbReference type="SAM" id="MobiDB-lite"/>
    </source>
</evidence>